<accession>A0ABM3IWT4</accession>
<feature type="chain" id="PRO_5045905876" evidence="2">
    <location>
        <begin position="25"/>
        <end position="126"/>
    </location>
</feature>
<dbReference type="PANTHER" id="PTHR33184:SF72">
    <property type="entry name" value="BETA-1,3-N-ACETYLGLUCOSAMINYLTRANSFERASE FAMILY PROTEIN"/>
    <property type="match status" value="1"/>
</dbReference>
<dbReference type="Proteomes" id="UP001652623">
    <property type="component" value="Chromosome 9"/>
</dbReference>
<evidence type="ECO:0000256" key="2">
    <source>
        <dbReference type="SAM" id="SignalP"/>
    </source>
</evidence>
<sequence>MAAFMKFLIVTVFLFGLFAAGINSQQCSLSNIKVSQAQSGKKVQNKPEWTVTITNDCICGQSSLTVDCSGFQTVEAVDPSILKVSGSTCLINNGLPVFETQPISFNYAWDSASASFKPLSSQINCS</sequence>
<evidence type="ECO:0000313" key="4">
    <source>
        <dbReference type="RefSeq" id="XP_048336990.2"/>
    </source>
</evidence>
<keyword evidence="1 2" id="KW-0732">Signal</keyword>
<dbReference type="PANTHER" id="PTHR33184">
    <property type="entry name" value="PROTEIN TAPETUM DETERMINANT 1-LIKE-RELATED"/>
    <property type="match status" value="1"/>
</dbReference>
<reference evidence="4" key="1">
    <citation type="submission" date="2025-08" db="UniProtKB">
        <authorList>
            <consortium name="RefSeq"/>
        </authorList>
    </citation>
    <scope>IDENTIFICATION</scope>
    <source>
        <tissue evidence="4">Seedling</tissue>
    </source>
</reference>
<evidence type="ECO:0000313" key="3">
    <source>
        <dbReference type="Proteomes" id="UP001652623"/>
    </source>
</evidence>
<protein>
    <submittedName>
        <fullName evidence="4">TPD1 protein homolog 1-like</fullName>
    </submittedName>
</protein>
<gene>
    <name evidence="4" type="primary">LOC125424218</name>
</gene>
<dbReference type="RefSeq" id="XP_048336990.2">
    <property type="nucleotide sequence ID" value="XM_048481033.2"/>
</dbReference>
<organism evidence="3 4">
    <name type="scientific">Ziziphus jujuba</name>
    <name type="common">Chinese jujube</name>
    <name type="synonym">Ziziphus sativa</name>
    <dbReference type="NCBI Taxonomy" id="326968"/>
    <lineage>
        <taxon>Eukaryota</taxon>
        <taxon>Viridiplantae</taxon>
        <taxon>Streptophyta</taxon>
        <taxon>Embryophyta</taxon>
        <taxon>Tracheophyta</taxon>
        <taxon>Spermatophyta</taxon>
        <taxon>Magnoliopsida</taxon>
        <taxon>eudicotyledons</taxon>
        <taxon>Gunneridae</taxon>
        <taxon>Pentapetalae</taxon>
        <taxon>rosids</taxon>
        <taxon>fabids</taxon>
        <taxon>Rosales</taxon>
        <taxon>Rhamnaceae</taxon>
        <taxon>Paliureae</taxon>
        <taxon>Ziziphus</taxon>
    </lineage>
</organism>
<name>A0ABM3IWT4_ZIZJJ</name>
<dbReference type="Pfam" id="PF24068">
    <property type="entry name" value="TPD1_C"/>
    <property type="match status" value="1"/>
</dbReference>
<keyword evidence="3" id="KW-1185">Reference proteome</keyword>
<dbReference type="GeneID" id="125424218"/>
<feature type="signal peptide" evidence="2">
    <location>
        <begin position="1"/>
        <end position="24"/>
    </location>
</feature>
<evidence type="ECO:0000256" key="1">
    <source>
        <dbReference type="ARBA" id="ARBA00022729"/>
    </source>
</evidence>
<proteinExistence type="predicted"/>
<dbReference type="InterPro" id="IPR040361">
    <property type="entry name" value="TPD1"/>
</dbReference>